<gene>
    <name evidence="1" type="ORF">CASFOL_014652</name>
</gene>
<dbReference type="AlphaFoldDB" id="A0ABD3DF06"/>
<dbReference type="EMBL" id="JAVIJP010000017">
    <property type="protein sequence ID" value="KAL3639684.1"/>
    <property type="molecule type" value="Genomic_DNA"/>
</dbReference>
<proteinExistence type="predicted"/>
<evidence type="ECO:0000313" key="1">
    <source>
        <dbReference type="EMBL" id="KAL3639684.1"/>
    </source>
</evidence>
<organism evidence="1 2">
    <name type="scientific">Castilleja foliolosa</name>
    <dbReference type="NCBI Taxonomy" id="1961234"/>
    <lineage>
        <taxon>Eukaryota</taxon>
        <taxon>Viridiplantae</taxon>
        <taxon>Streptophyta</taxon>
        <taxon>Embryophyta</taxon>
        <taxon>Tracheophyta</taxon>
        <taxon>Spermatophyta</taxon>
        <taxon>Magnoliopsida</taxon>
        <taxon>eudicotyledons</taxon>
        <taxon>Gunneridae</taxon>
        <taxon>Pentapetalae</taxon>
        <taxon>asterids</taxon>
        <taxon>lamiids</taxon>
        <taxon>Lamiales</taxon>
        <taxon>Orobanchaceae</taxon>
        <taxon>Pedicularideae</taxon>
        <taxon>Castillejinae</taxon>
        <taxon>Castilleja</taxon>
    </lineage>
</organism>
<protein>
    <submittedName>
        <fullName evidence="1">Uncharacterized protein</fullName>
    </submittedName>
</protein>
<reference evidence="2" key="1">
    <citation type="journal article" date="2024" name="IScience">
        <title>Strigolactones Initiate the Formation of Haustorium-like Structures in Castilleja.</title>
        <authorList>
            <person name="Buerger M."/>
            <person name="Peterson D."/>
            <person name="Chory J."/>
        </authorList>
    </citation>
    <scope>NUCLEOTIDE SEQUENCE [LARGE SCALE GENOMIC DNA]</scope>
</reference>
<accession>A0ABD3DF06</accession>
<name>A0ABD3DF06_9LAMI</name>
<sequence>MKRVIRRDVPVEKYPYPGATDKFKEISTSFENSNPYSYGKTILEIHQ</sequence>
<comment type="caution">
    <text evidence="1">The sequence shown here is derived from an EMBL/GenBank/DDBJ whole genome shotgun (WGS) entry which is preliminary data.</text>
</comment>
<keyword evidence="2" id="KW-1185">Reference proteome</keyword>
<evidence type="ECO:0000313" key="2">
    <source>
        <dbReference type="Proteomes" id="UP001632038"/>
    </source>
</evidence>
<dbReference type="Proteomes" id="UP001632038">
    <property type="component" value="Unassembled WGS sequence"/>
</dbReference>